<dbReference type="GO" id="GO:0000978">
    <property type="term" value="F:RNA polymerase II cis-regulatory region sequence-specific DNA binding"/>
    <property type="evidence" value="ECO:0007669"/>
    <property type="project" value="TreeGrafter"/>
</dbReference>
<feature type="compositionally biased region" description="Basic and acidic residues" evidence="6">
    <location>
        <begin position="488"/>
        <end position="500"/>
    </location>
</feature>
<evidence type="ECO:0000259" key="8">
    <source>
        <dbReference type="PROSITE" id="PS50157"/>
    </source>
</evidence>
<sequence length="1152" mass="122743">MKLCNEIYKPLSEAERLFMSAQLGQNPSNGPNRIGQTESIRAAMTRCSVFVLLLLGAGMAHSLLMSGGSDLAPSAVRMRRQCGCGGGGGGCGGGCGGGGGVAEALAVVEVAEVEAVAAEGAEAAGDAVEDVEAGAEAVAAAGAEAAGDAVEGVAEVVEADAAAAEVVVGEQLCSASAAAEALAAAAAVEADAAAVEAEEVVVAVAAEVAVVGVAEVAVAVEAAAVVVEEVVVAVAEEVAVAVEAAAVVAEAEAEEALSSASAVEAPAAEAAAEAVVVDAVVVAAAVAVVADADAESVWLFFNAPFTAVMYNCQLCIDESGDGAQQSMQFPSLDQLEAHLAADHFGVLPYECEQCQFAKFPTEFAVIKHNEMDHGNRSYSFRCRITPEVKAKRRKVREFLMTLTVDDEISLTPIGAPPHLTRSQQQGVTLLGREGKNHQQANLSTTAAAANKFAQSVGQNDASSAAVTNFPNSFASIKKEITDLDEVSTEGRKERNAKDGTKQMSDQSQKTEVVIANNGGEMNECIENACNNAIVDESPTSLTEQIQAACLQKIRRGAAEGSAAVGGNRLRPAAYGGTLEIKEGAELTAASLMNGNVGDGTVYDGLIDEMDGQQADVQEILKAAAAAVSQVGGSHNNQNPAFGRRTEMGGGNGGYSLRPNRFSPYALLHQGLHAQQYQIGGDSRGSAAFPSFQGELKREKVIDRIQCRKCKEMINAQGGCLNHHTNTRHLRLPMFQCTLCNKDFFEVSNTRIHKHMRLHHGGDTKHLVSNYHKYSAALHAARDECFGRKEERIYAMRNPGAVQKLEFNQPPPPPNVGGTFSRLKHAPVTDPCATVRAVLHNHHEQWMMNENQTARTEVSTSNTSSLPPKQSQHQQQKKTGLKVEQNTDGSDDGIGIAMGMEGAEEAGQNASAKNGLMGLNEDNQYQPMELIEHENEQEDEPMEEEEEDDEEEEYESGNPILAIVDAFKGGDNADGDERAMPRGAQMYHHQQQKETTKTSKNFAASRGGEASSSSSHQQQPPNGVLRVGGVQNQSRTARPPNIGQQQQTHQRQISYVGTDEKVPCKLCGEMVWNKITNRLNHINVRHLQLPLHECAICHKSFASYSRSACYSHVQFAHKTEIESGQCSSVIEEHIIYRKDCYNGQLMEAARDYF</sequence>
<feature type="region of interest" description="Disordered" evidence="6">
    <location>
        <begin position="484"/>
        <end position="507"/>
    </location>
</feature>
<reference evidence="10" key="1">
    <citation type="submission" date="2022-11" db="UniProtKB">
        <authorList>
            <consortium name="WormBaseParasite"/>
        </authorList>
    </citation>
    <scope>IDENTIFICATION</scope>
</reference>
<dbReference type="PANTHER" id="PTHR19818:SF139">
    <property type="entry name" value="PAIR-RULE PROTEIN ODD-PAIRED"/>
    <property type="match status" value="1"/>
</dbReference>
<name>A0A914HXQ9_GLORO</name>
<dbReference type="PROSITE" id="PS50157">
    <property type="entry name" value="ZINC_FINGER_C2H2_2"/>
    <property type="match status" value="1"/>
</dbReference>
<evidence type="ECO:0000256" key="4">
    <source>
        <dbReference type="ARBA" id="ARBA00022833"/>
    </source>
</evidence>
<feature type="transmembrane region" description="Helical" evidence="7">
    <location>
        <begin position="43"/>
        <end position="64"/>
    </location>
</feature>
<dbReference type="Proteomes" id="UP000887572">
    <property type="component" value="Unplaced"/>
</dbReference>
<evidence type="ECO:0000256" key="1">
    <source>
        <dbReference type="ARBA" id="ARBA00022723"/>
    </source>
</evidence>
<feature type="domain" description="C2H2-type" evidence="8">
    <location>
        <begin position="734"/>
        <end position="763"/>
    </location>
</feature>
<keyword evidence="7" id="KW-0812">Transmembrane</keyword>
<organism evidence="9 10">
    <name type="scientific">Globodera rostochiensis</name>
    <name type="common">Golden nematode worm</name>
    <name type="synonym">Heterodera rostochiensis</name>
    <dbReference type="NCBI Taxonomy" id="31243"/>
    <lineage>
        <taxon>Eukaryota</taxon>
        <taxon>Metazoa</taxon>
        <taxon>Ecdysozoa</taxon>
        <taxon>Nematoda</taxon>
        <taxon>Chromadorea</taxon>
        <taxon>Rhabditida</taxon>
        <taxon>Tylenchina</taxon>
        <taxon>Tylenchomorpha</taxon>
        <taxon>Tylenchoidea</taxon>
        <taxon>Heteroderidae</taxon>
        <taxon>Heteroderinae</taxon>
        <taxon>Globodera</taxon>
    </lineage>
</organism>
<feature type="region of interest" description="Disordered" evidence="6">
    <location>
        <begin position="932"/>
        <end position="954"/>
    </location>
</feature>
<dbReference type="GO" id="GO:0005634">
    <property type="term" value="C:nucleus"/>
    <property type="evidence" value="ECO:0007669"/>
    <property type="project" value="UniProtKB-ARBA"/>
</dbReference>
<dbReference type="GO" id="GO:0008270">
    <property type="term" value="F:zinc ion binding"/>
    <property type="evidence" value="ECO:0007669"/>
    <property type="project" value="UniProtKB-KW"/>
</dbReference>
<dbReference type="AlphaFoldDB" id="A0A914HXQ9"/>
<accession>A0A914HXQ9</accession>
<evidence type="ECO:0000313" key="10">
    <source>
        <dbReference type="WBParaSite" id="Gr19_v10_g5447.t3"/>
    </source>
</evidence>
<keyword evidence="7" id="KW-0472">Membrane</keyword>
<evidence type="ECO:0000256" key="3">
    <source>
        <dbReference type="ARBA" id="ARBA00022771"/>
    </source>
</evidence>
<keyword evidence="9" id="KW-1185">Reference proteome</keyword>
<dbReference type="InterPro" id="IPR013087">
    <property type="entry name" value="Znf_C2H2_type"/>
</dbReference>
<dbReference type="PANTHER" id="PTHR19818">
    <property type="entry name" value="ZINC FINGER PROTEIN ZIC AND GLI"/>
    <property type="match status" value="1"/>
</dbReference>
<evidence type="ECO:0000313" key="9">
    <source>
        <dbReference type="Proteomes" id="UP000887572"/>
    </source>
</evidence>
<dbReference type="InterPro" id="IPR050329">
    <property type="entry name" value="GLI_C2H2-zinc-finger"/>
</dbReference>
<keyword evidence="7" id="KW-1133">Transmembrane helix</keyword>
<dbReference type="GO" id="GO:0000981">
    <property type="term" value="F:DNA-binding transcription factor activity, RNA polymerase II-specific"/>
    <property type="evidence" value="ECO:0007669"/>
    <property type="project" value="TreeGrafter"/>
</dbReference>
<feature type="compositionally biased region" description="Acidic residues" evidence="6">
    <location>
        <begin position="934"/>
        <end position="954"/>
    </location>
</feature>
<keyword evidence="2" id="KW-0677">Repeat</keyword>
<dbReference type="WBParaSite" id="Gr19_v10_g5447.t3">
    <property type="protein sequence ID" value="Gr19_v10_g5447.t3"/>
    <property type="gene ID" value="Gr19_v10_g5447"/>
</dbReference>
<dbReference type="PROSITE" id="PS00028">
    <property type="entry name" value="ZINC_FINGER_C2H2_1"/>
    <property type="match status" value="1"/>
</dbReference>
<evidence type="ECO:0000256" key="2">
    <source>
        <dbReference type="ARBA" id="ARBA00022737"/>
    </source>
</evidence>
<dbReference type="SMART" id="SM00355">
    <property type="entry name" value="ZnF_C2H2"/>
    <property type="match status" value="6"/>
</dbReference>
<keyword evidence="1" id="KW-0479">Metal-binding</keyword>
<evidence type="ECO:0000256" key="5">
    <source>
        <dbReference type="PROSITE-ProRule" id="PRU00042"/>
    </source>
</evidence>
<evidence type="ECO:0000256" key="6">
    <source>
        <dbReference type="SAM" id="MobiDB-lite"/>
    </source>
</evidence>
<feature type="compositionally biased region" description="Polar residues" evidence="6">
    <location>
        <begin position="851"/>
        <end position="867"/>
    </location>
</feature>
<feature type="region of interest" description="Disordered" evidence="6">
    <location>
        <begin position="851"/>
        <end position="893"/>
    </location>
</feature>
<dbReference type="GO" id="GO:0010604">
    <property type="term" value="P:positive regulation of macromolecule metabolic process"/>
    <property type="evidence" value="ECO:0007669"/>
    <property type="project" value="UniProtKB-ARBA"/>
</dbReference>
<keyword evidence="4" id="KW-0862">Zinc</keyword>
<keyword evidence="3 5" id="KW-0863">Zinc-finger</keyword>
<evidence type="ECO:0000256" key="7">
    <source>
        <dbReference type="SAM" id="Phobius"/>
    </source>
</evidence>
<proteinExistence type="predicted"/>
<protein>
    <submittedName>
        <fullName evidence="10">C2H2-type domain-containing protein</fullName>
    </submittedName>
</protein>
<feature type="region of interest" description="Disordered" evidence="6">
    <location>
        <begin position="983"/>
        <end position="1026"/>
    </location>
</feature>